<evidence type="ECO:0000313" key="2">
    <source>
        <dbReference type="EMBL" id="TDP94291.1"/>
    </source>
</evidence>
<dbReference type="EMBL" id="SNYA01000002">
    <property type="protein sequence ID" value="TDP94291.1"/>
    <property type="molecule type" value="Genomic_DNA"/>
</dbReference>
<name>A0A4R6S3T6_9MICO</name>
<protein>
    <submittedName>
        <fullName evidence="2">Uncharacterized protein</fullName>
    </submittedName>
</protein>
<sequence length="132" mass="14210">MGMGMGTGTGADTDTNTGISTGTGTGADTGMARVRIRASSRSPTNRARISVRLRSTVNTVASTPSPWHRCLDVDLRTPAEDPGWVSLECWCMASFGAVRADRCLIRGARETLPVRPLGRGRCTGRRVQRPRH</sequence>
<reference evidence="2 3" key="1">
    <citation type="submission" date="2019-03" db="EMBL/GenBank/DDBJ databases">
        <title>Genomic analyses of the natural microbiome of Caenorhabditis elegans.</title>
        <authorList>
            <person name="Samuel B."/>
        </authorList>
    </citation>
    <scope>NUCLEOTIDE SEQUENCE [LARGE SCALE GENOMIC DNA]</scope>
    <source>
        <strain evidence="2 3">JUb18</strain>
    </source>
</reference>
<dbReference type="Proteomes" id="UP000295601">
    <property type="component" value="Unassembled WGS sequence"/>
</dbReference>
<comment type="caution">
    <text evidence="2">The sequence shown here is derived from an EMBL/GenBank/DDBJ whole genome shotgun (WGS) entry which is preliminary data.</text>
</comment>
<organism evidence="2 3">
    <name type="scientific">Leucobacter luti</name>
    <dbReference type="NCBI Taxonomy" id="340320"/>
    <lineage>
        <taxon>Bacteria</taxon>
        <taxon>Bacillati</taxon>
        <taxon>Actinomycetota</taxon>
        <taxon>Actinomycetes</taxon>
        <taxon>Micrococcales</taxon>
        <taxon>Microbacteriaceae</taxon>
        <taxon>Leucobacter</taxon>
    </lineage>
</organism>
<gene>
    <name evidence="2" type="ORF">EDF62_0705</name>
</gene>
<dbReference type="AlphaFoldDB" id="A0A4R6S3T6"/>
<keyword evidence="3" id="KW-1185">Reference proteome</keyword>
<evidence type="ECO:0000313" key="3">
    <source>
        <dbReference type="Proteomes" id="UP000295601"/>
    </source>
</evidence>
<proteinExistence type="predicted"/>
<evidence type="ECO:0000256" key="1">
    <source>
        <dbReference type="SAM" id="MobiDB-lite"/>
    </source>
</evidence>
<feature type="compositionally biased region" description="Low complexity" evidence="1">
    <location>
        <begin position="10"/>
        <end position="20"/>
    </location>
</feature>
<accession>A0A4R6S3T6</accession>
<feature type="region of interest" description="Disordered" evidence="1">
    <location>
        <begin position="1"/>
        <end position="45"/>
    </location>
</feature>